<sequence length="445" mass="52042">MDNEEQMRGEEWYVRQGGKTRARFGSEPLASDSRHAREVLEVTERGRYNRWELGFRKLPLRERYLEKSGDMVFVLQLVGEVKKELQVQEETHDSKSTASLLPKLMYMLELLEVFAKERKVKCEERGERRGQDPGKDEIHTGEESMKRELERLKRERELKVEAERCFIQEVEAAEECWMNEVKQLRRDLTKEREGNRLLRERLALQTRMEGCAEAEKVACSEQTDVSWWLKEKERVLKEKEREIAICRQDSYSLQLQVTRLIRLNAELRASLSRYKNERERTDRQTSNDKRKTLKDTESKMPAQKDGDKEGKRGTREQSLGLRATAKEGEQWNKRSASDVKARCSLGCKCNQCVQQDKERPRFTLSELNSVLHDRNELKAELLSLKEKANEIRTDFHQEMPDSLPSAPMSPTANNIKRLLFTAVLPLVVSGLLTDDPGLHPLRKFY</sequence>
<protein>
    <recommendedName>
        <fullName evidence="3">Rab interacting lysosomal protein dimerization domain-containing protein</fullName>
    </recommendedName>
</protein>
<evidence type="ECO:0000259" key="3">
    <source>
        <dbReference type="Pfam" id="PF11461"/>
    </source>
</evidence>
<keyword evidence="1" id="KW-0175">Coiled coil</keyword>
<dbReference type="GO" id="GO:0046983">
    <property type="term" value="F:protein dimerization activity"/>
    <property type="evidence" value="ECO:0007669"/>
    <property type="project" value="InterPro"/>
</dbReference>
<feature type="compositionally biased region" description="Basic and acidic residues" evidence="2">
    <location>
        <begin position="274"/>
        <end position="315"/>
    </location>
</feature>
<dbReference type="Pfam" id="PF11461">
    <property type="entry name" value="RILP"/>
    <property type="match status" value="1"/>
</dbReference>
<feature type="domain" description="Rab interacting lysosomal protein dimerization" evidence="3">
    <location>
        <begin position="363"/>
        <end position="386"/>
    </location>
</feature>
<evidence type="ECO:0000256" key="1">
    <source>
        <dbReference type="SAM" id="Coils"/>
    </source>
</evidence>
<name>A0A8C4R2P8_EPTBU</name>
<dbReference type="Ensembl" id="ENSEBUT00000024962.1">
    <property type="protein sequence ID" value="ENSEBUP00000024386.1"/>
    <property type="gene ID" value="ENSEBUG00000015033.1"/>
</dbReference>
<dbReference type="Proteomes" id="UP000694388">
    <property type="component" value="Unplaced"/>
</dbReference>
<dbReference type="SUPFAM" id="SSF161256">
    <property type="entry name" value="RILP dimerisation region"/>
    <property type="match status" value="1"/>
</dbReference>
<evidence type="ECO:0000313" key="5">
    <source>
        <dbReference type="Proteomes" id="UP000694388"/>
    </source>
</evidence>
<reference evidence="4" key="2">
    <citation type="submission" date="2025-09" db="UniProtKB">
        <authorList>
            <consortium name="Ensembl"/>
        </authorList>
    </citation>
    <scope>IDENTIFICATION</scope>
</reference>
<feature type="compositionally biased region" description="Basic and acidic residues" evidence="2">
    <location>
        <begin position="324"/>
        <end position="333"/>
    </location>
</feature>
<feature type="region of interest" description="Disordered" evidence="2">
    <location>
        <begin position="124"/>
        <end position="144"/>
    </location>
</feature>
<reference evidence="4" key="1">
    <citation type="submission" date="2025-08" db="UniProtKB">
        <authorList>
            <consortium name="Ensembl"/>
        </authorList>
    </citation>
    <scope>IDENTIFICATION</scope>
</reference>
<evidence type="ECO:0000256" key="2">
    <source>
        <dbReference type="SAM" id="MobiDB-lite"/>
    </source>
</evidence>
<dbReference type="InterPro" id="IPR021563">
    <property type="entry name" value="RILP_dimer"/>
</dbReference>
<proteinExistence type="predicted"/>
<organism evidence="4 5">
    <name type="scientific">Eptatretus burgeri</name>
    <name type="common">Inshore hagfish</name>
    <dbReference type="NCBI Taxonomy" id="7764"/>
    <lineage>
        <taxon>Eukaryota</taxon>
        <taxon>Metazoa</taxon>
        <taxon>Chordata</taxon>
        <taxon>Craniata</taxon>
        <taxon>Vertebrata</taxon>
        <taxon>Cyclostomata</taxon>
        <taxon>Myxini</taxon>
        <taxon>Myxiniformes</taxon>
        <taxon>Myxinidae</taxon>
        <taxon>Eptatretinae</taxon>
        <taxon>Eptatretus</taxon>
    </lineage>
</organism>
<feature type="region of interest" description="Disordered" evidence="2">
    <location>
        <begin position="274"/>
        <end position="333"/>
    </location>
</feature>
<accession>A0A8C4R2P8</accession>
<keyword evidence="5" id="KW-1185">Reference proteome</keyword>
<feature type="coiled-coil region" evidence="1">
    <location>
        <begin position="367"/>
        <end position="394"/>
    </location>
</feature>
<evidence type="ECO:0000313" key="4">
    <source>
        <dbReference type="Ensembl" id="ENSEBUP00000024386.1"/>
    </source>
</evidence>
<dbReference type="AlphaFoldDB" id="A0A8C4R2P8"/>